<organism evidence="1 2">
    <name type="scientific">Protopolystoma xenopodis</name>
    <dbReference type="NCBI Taxonomy" id="117903"/>
    <lineage>
        <taxon>Eukaryota</taxon>
        <taxon>Metazoa</taxon>
        <taxon>Spiralia</taxon>
        <taxon>Lophotrochozoa</taxon>
        <taxon>Platyhelminthes</taxon>
        <taxon>Monogenea</taxon>
        <taxon>Polyopisthocotylea</taxon>
        <taxon>Polystomatidea</taxon>
        <taxon>Polystomatidae</taxon>
        <taxon>Protopolystoma</taxon>
    </lineage>
</organism>
<dbReference type="OrthoDB" id="1932312at2759"/>
<reference evidence="1" key="1">
    <citation type="submission" date="2018-11" db="EMBL/GenBank/DDBJ databases">
        <authorList>
            <consortium name="Pathogen Informatics"/>
        </authorList>
    </citation>
    <scope>NUCLEOTIDE SEQUENCE</scope>
</reference>
<proteinExistence type="predicted"/>
<evidence type="ECO:0000313" key="1">
    <source>
        <dbReference type="EMBL" id="VEL17313.1"/>
    </source>
</evidence>
<dbReference type="AlphaFoldDB" id="A0A448WQ25"/>
<evidence type="ECO:0000313" key="2">
    <source>
        <dbReference type="Proteomes" id="UP000784294"/>
    </source>
</evidence>
<name>A0A448WQ25_9PLAT</name>
<dbReference type="EMBL" id="CAAALY010032075">
    <property type="protein sequence ID" value="VEL17313.1"/>
    <property type="molecule type" value="Genomic_DNA"/>
</dbReference>
<dbReference type="Proteomes" id="UP000784294">
    <property type="component" value="Unassembled WGS sequence"/>
</dbReference>
<keyword evidence="2" id="KW-1185">Reference proteome</keyword>
<accession>A0A448WQ25</accession>
<sequence length="169" mass="18335">MWAKIARRRRPSELEVAQFTSLPYLHFGSSGRDDTGGKRCGGLPSVTSLTASAWLSHDARDPHLLANVAGLGLLLFRIADPSTSTDRQFSSALPLRLVLQRRFSIAHDPGPGLRLIHSCYAPLISFRAGACAVTGSQDGIVYVFDVLTNRRGRGPISSLQGGLKTLIFY</sequence>
<gene>
    <name evidence="1" type="ORF">PXEA_LOCUS10753</name>
</gene>
<protein>
    <submittedName>
        <fullName evidence="1">Uncharacterized protein</fullName>
    </submittedName>
</protein>
<comment type="caution">
    <text evidence="1">The sequence shown here is derived from an EMBL/GenBank/DDBJ whole genome shotgun (WGS) entry which is preliminary data.</text>
</comment>